<dbReference type="PROSITE" id="PS50817">
    <property type="entry name" value="INTEIN_N_TER"/>
    <property type="match status" value="1"/>
</dbReference>
<protein>
    <submittedName>
        <fullName evidence="5">Hint domain-containing protein</fullName>
    </submittedName>
</protein>
<reference evidence="5" key="2">
    <citation type="submission" date="2023-04" db="EMBL/GenBank/DDBJ databases">
        <title>'Rhodoalgimonas zhirmunskyi' gen. nov., isolated from a red alga.</title>
        <authorList>
            <person name="Nedashkovskaya O.I."/>
            <person name="Otstavnykh N.Y."/>
            <person name="Bystritskaya E.P."/>
            <person name="Balabanova L.A."/>
            <person name="Isaeva M.P."/>
        </authorList>
    </citation>
    <scope>NUCLEOTIDE SEQUENCE</scope>
    <source>
        <strain evidence="5">10Alg 79</strain>
    </source>
</reference>
<keyword evidence="6" id="KW-1185">Reference proteome</keyword>
<dbReference type="Pfam" id="PF00353">
    <property type="entry name" value="HemolysinCabind"/>
    <property type="match status" value="11"/>
</dbReference>
<evidence type="ECO:0000313" key="6">
    <source>
        <dbReference type="Proteomes" id="UP001227162"/>
    </source>
</evidence>
<comment type="caution">
    <text evidence="5">The sequence shown here is derived from an EMBL/GenBank/DDBJ whole genome shotgun (WGS) entry which is preliminary data.</text>
</comment>
<feature type="compositionally biased region" description="Acidic residues" evidence="3">
    <location>
        <begin position="942"/>
        <end position="955"/>
    </location>
</feature>
<evidence type="ECO:0000313" key="5">
    <source>
        <dbReference type="EMBL" id="MDQ2094039.1"/>
    </source>
</evidence>
<dbReference type="GO" id="GO:0005509">
    <property type="term" value="F:calcium ion binding"/>
    <property type="evidence" value="ECO:0007669"/>
    <property type="project" value="InterPro"/>
</dbReference>
<dbReference type="Gene3D" id="2.150.10.10">
    <property type="entry name" value="Serralysin-like metalloprotease, C-terminal"/>
    <property type="match status" value="7"/>
</dbReference>
<dbReference type="InterPro" id="IPR018511">
    <property type="entry name" value="Hemolysin-typ_Ca-bd_CS"/>
</dbReference>
<dbReference type="PROSITE" id="PS00330">
    <property type="entry name" value="HEMOLYSIN_CALCIUM"/>
    <property type="match status" value="3"/>
</dbReference>
<dbReference type="PANTHER" id="PTHR38340">
    <property type="entry name" value="S-LAYER PROTEIN"/>
    <property type="match status" value="1"/>
</dbReference>
<dbReference type="InterPro" id="IPR006141">
    <property type="entry name" value="Intein_N"/>
</dbReference>
<feature type="domain" description="Hedgehog/Intein (Hint)" evidence="4">
    <location>
        <begin position="1101"/>
        <end position="1239"/>
    </location>
</feature>
<evidence type="ECO:0000259" key="4">
    <source>
        <dbReference type="Pfam" id="PF13403"/>
    </source>
</evidence>
<feature type="compositionally biased region" description="Low complexity" evidence="3">
    <location>
        <begin position="143"/>
        <end position="154"/>
    </location>
</feature>
<feature type="region of interest" description="Disordered" evidence="3">
    <location>
        <begin position="939"/>
        <end position="1007"/>
    </location>
</feature>
<organism evidence="5 6">
    <name type="scientific">Rhodalgimonas zhirmunskyi</name>
    <dbReference type="NCBI Taxonomy" id="2964767"/>
    <lineage>
        <taxon>Bacteria</taxon>
        <taxon>Pseudomonadati</taxon>
        <taxon>Pseudomonadota</taxon>
        <taxon>Alphaproteobacteria</taxon>
        <taxon>Rhodobacterales</taxon>
        <taxon>Roseobacteraceae</taxon>
        <taxon>Rhodalgimonas</taxon>
    </lineage>
</organism>
<dbReference type="Gene3D" id="2.170.16.10">
    <property type="entry name" value="Hedgehog/Intein (Hint) domain"/>
    <property type="match status" value="1"/>
</dbReference>
<dbReference type="SUPFAM" id="SSF51294">
    <property type="entry name" value="Hedgehog/intein (Hint) domain"/>
    <property type="match status" value="1"/>
</dbReference>
<reference evidence="5" key="1">
    <citation type="submission" date="2022-07" db="EMBL/GenBank/DDBJ databases">
        <authorList>
            <person name="Otstavnykh N."/>
            <person name="Isaeva M."/>
            <person name="Bystritskaya E."/>
        </authorList>
    </citation>
    <scope>NUCLEOTIDE SEQUENCE</scope>
    <source>
        <strain evidence="5">10Alg 79</strain>
    </source>
</reference>
<feature type="region of interest" description="Disordered" evidence="3">
    <location>
        <begin position="824"/>
        <end position="922"/>
    </location>
</feature>
<name>A0AAJ1X5D2_9RHOB</name>
<dbReference type="EMBL" id="JANFFA010000002">
    <property type="protein sequence ID" value="MDQ2094039.1"/>
    <property type="molecule type" value="Genomic_DNA"/>
</dbReference>
<dbReference type="InterPro" id="IPR011049">
    <property type="entry name" value="Serralysin-like_metalloprot_C"/>
</dbReference>
<dbReference type="InterPro" id="IPR028992">
    <property type="entry name" value="Hedgehog/Intein_dom"/>
</dbReference>
<comment type="subcellular location">
    <subcellularLocation>
        <location evidence="1">Secreted</location>
    </subcellularLocation>
</comment>
<dbReference type="Proteomes" id="UP001227162">
    <property type="component" value="Unassembled WGS sequence"/>
</dbReference>
<sequence length="1285" mass="130067">MPVGYLVTLVDGALTAGDPVDGTQVGFTIARALGDGDWKWSGTRADDGLHYDEVTDTGSYFLGDDDNVYFMPDTYFITSGSGTAINPPDYVAPDYIVEGGAGDDLIDAGYTGDPEGDRIDAGDAADDSDDDYVEAGAGNDTVLAGAGDDSVLGDVGDDSIEGGEGADTIRSGEGADTLLGGAGDDVIYGNEDDDSLSGGDGADSIYGEYGDDFVEGGAGDDHLEGNEGADTIYGGDGDDWIRGSYDNDEIWGGRGDDYLWGGFNDDTFHIENDFGNDTVDAEGIGEVTGDTLDLSAVTDDLTLDLRGVNPEEGTFSDGTSTASFNEIERIELGGGTDTLVLADGSGADKVFGFSAPVDAGGAWTPGDMLDVSAVTSDYGTTPVTVSDVTVGDDGSGNAVLSFPGGESLTLMGVSPADVSDPGALEAMGIPGDPVIPDYIVEGTGAGEVIDIAYAGDPEGDMVDASDALDGSDDDLIQAFGGDDTIDPGAGDDTVEAGGGDDVITLTAGFGQDVIIGGEGGEDGPGDWIDLSGQSGSVEVTFDAAEAGTLVSGADGATFSEIEGLRLGAGDDTVTGAEGAEQIETGAGDDLIDTGAGDDMIDAGDGADTVDGGAGDDVIDLGAGDGIEDLVIFQDDDGNDLVEAFEAPIENGDGTFTGRDLLNVSDLRDGDGDPVDTADVTVSDDGSGNAVLSFPGGESLTLVGVAPGDVSDPGALNAMGIPLPPAPVPDYVVEGTDAGDEIDADYAGDPEGDRVDASDALDGSDDDVIDAGAGNDTILAGLGDDSVLAGAGDDYVEGGEGADTILGFEGSDTVLGGAGDDVINTRTSVGAGVPDEGYTDTHGTGLSYPSDPDPDNDRDSVDGGLGNDSILTGDDDDTVLGGAGDDTIDAGFDDDSVLGGSGADWIEGNEGNDTLDGGDGGDAIYGDVAPSAAGYGLYQPYELENDGSDDAPENNEDSLIGGAGDDSLYGQDDDDTLEGGSGDDWLDGGIDDDVLTGGEGADTALGGQGDDVLYVAQGDSAEGGDGDDTFHIEDLGEAGSGSIEIIGGEGDETAGDTLNFHGLTHWDDVTLTDSDPGTGLAGSAVLTDGSVVTFSEVENIIICFTKGTRILTERGMRPIETLARGDMVVTRDHGVQPIRWAGHRTVPAKGSLAPIRIEAGVLGNSRALVVSPQHRMLIDGHATALMFGEGEVLASAKHLVNGGTVREMPGGEVTYVHILFDRHEIVYAEGAASESFFPGDMGMDAVDAAAREELFTIFPELRSSAGGFDETARMCLKRHEARLIRL</sequence>
<evidence type="ECO:0000256" key="1">
    <source>
        <dbReference type="ARBA" id="ARBA00004613"/>
    </source>
</evidence>
<gene>
    <name evidence="5" type="ORF">NOI20_07955</name>
</gene>
<evidence type="ECO:0000256" key="2">
    <source>
        <dbReference type="ARBA" id="ARBA00022525"/>
    </source>
</evidence>
<proteinExistence type="predicted"/>
<dbReference type="GO" id="GO:0016539">
    <property type="term" value="P:intein-mediated protein splicing"/>
    <property type="evidence" value="ECO:0007669"/>
    <property type="project" value="InterPro"/>
</dbReference>
<dbReference type="InterPro" id="IPR050557">
    <property type="entry name" value="RTX_toxin/Mannuronan_C5-epim"/>
</dbReference>
<dbReference type="SUPFAM" id="SSF51120">
    <property type="entry name" value="beta-Roll"/>
    <property type="match status" value="7"/>
</dbReference>
<dbReference type="InterPro" id="IPR001343">
    <property type="entry name" value="Hemolysn_Ca-bd"/>
</dbReference>
<dbReference type="InterPro" id="IPR036844">
    <property type="entry name" value="Hint_dom_sf"/>
</dbReference>
<feature type="region of interest" description="Disordered" evidence="3">
    <location>
        <begin position="139"/>
        <end position="238"/>
    </location>
</feature>
<dbReference type="GO" id="GO:0005576">
    <property type="term" value="C:extracellular region"/>
    <property type="evidence" value="ECO:0007669"/>
    <property type="project" value="UniProtKB-SubCell"/>
</dbReference>
<dbReference type="PANTHER" id="PTHR38340:SF1">
    <property type="entry name" value="S-LAYER PROTEIN"/>
    <property type="match status" value="1"/>
</dbReference>
<accession>A0AAJ1X5D2</accession>
<dbReference type="Pfam" id="PF13403">
    <property type="entry name" value="Hint_2"/>
    <property type="match status" value="1"/>
</dbReference>
<keyword evidence="2" id="KW-0964">Secreted</keyword>
<evidence type="ECO:0000256" key="3">
    <source>
        <dbReference type="SAM" id="MobiDB-lite"/>
    </source>
</evidence>
<feature type="compositionally biased region" description="Acidic residues" evidence="3">
    <location>
        <begin position="885"/>
        <end position="895"/>
    </location>
</feature>
<dbReference type="PRINTS" id="PR00313">
    <property type="entry name" value="CABNDNGRPT"/>
</dbReference>
<feature type="compositionally biased region" description="Acidic residues" evidence="3">
    <location>
        <begin position="983"/>
        <end position="993"/>
    </location>
</feature>